<dbReference type="Proteomes" id="UP000553980">
    <property type="component" value="Unassembled WGS sequence"/>
</dbReference>
<proteinExistence type="predicted"/>
<dbReference type="InterPro" id="IPR023875">
    <property type="entry name" value="DNA_repair_put"/>
</dbReference>
<sequence>MMYFVKLPDYGTFETWREMARIAISHGIEPNDIDWIGAGGLFEGMPLPDAPGEHRISVTRGFLKLAQSVIWHSNPERFGLLYQALWRLDRDAGDPLSQADPLGRQLHLMAKSVGRDIHKMHAFVRFRELPETGLRRRFAAWFEPEHNIVEPGSSFFAKRFADMDWVIATPRLTARFEAGRLSYHPGGTRPDLSEDVTETLWGTYFANIFNPARVKLNA</sequence>
<name>A0AB34YZV1_9HYPH</name>
<dbReference type="Pfam" id="PF13566">
    <property type="entry name" value="DUF4130"/>
    <property type="match status" value="1"/>
</dbReference>
<organism evidence="2 3">
    <name type="scientific">Brucella pecoris</name>
    <dbReference type="NCBI Taxonomy" id="867683"/>
    <lineage>
        <taxon>Bacteria</taxon>
        <taxon>Pseudomonadati</taxon>
        <taxon>Pseudomonadota</taxon>
        <taxon>Alphaproteobacteria</taxon>
        <taxon>Hyphomicrobiales</taxon>
        <taxon>Brucellaceae</taxon>
        <taxon>Brucella/Ochrobactrum group</taxon>
        <taxon>Brucella</taxon>
    </lineage>
</organism>
<dbReference type="NCBIfam" id="TIGR03915">
    <property type="entry name" value="SAM_7_link_chp"/>
    <property type="match status" value="1"/>
</dbReference>
<evidence type="ECO:0000313" key="3">
    <source>
        <dbReference type="Proteomes" id="UP000553980"/>
    </source>
</evidence>
<accession>A0AB34YZV1</accession>
<evidence type="ECO:0000313" key="2">
    <source>
        <dbReference type="EMBL" id="MBB4096465.1"/>
    </source>
</evidence>
<evidence type="ECO:0000259" key="1">
    <source>
        <dbReference type="Pfam" id="PF13566"/>
    </source>
</evidence>
<comment type="caution">
    <text evidence="2">The sequence shown here is derived from an EMBL/GenBank/DDBJ whole genome shotgun (WGS) entry which is preliminary data.</text>
</comment>
<dbReference type="EMBL" id="JACIEX010000055">
    <property type="protein sequence ID" value="MBB4096465.1"/>
    <property type="molecule type" value="Genomic_DNA"/>
</dbReference>
<reference evidence="2 3" key="1">
    <citation type="submission" date="2020-08" db="EMBL/GenBank/DDBJ databases">
        <title>Genomic Encyclopedia of Type Strains, Phase IV (KMG-IV): sequencing the most valuable type-strain genomes for metagenomic binning, comparative biology and taxonomic classification.</title>
        <authorList>
            <person name="Goeker M."/>
        </authorList>
    </citation>
    <scope>NUCLEOTIDE SEQUENCE [LARGE SCALE GENOMIC DNA]</scope>
    <source>
        <strain evidence="2 3">DSM 23868</strain>
    </source>
</reference>
<dbReference type="AlphaFoldDB" id="A0AB34YZV1"/>
<dbReference type="InterPro" id="IPR025404">
    <property type="entry name" value="DUF4130"/>
</dbReference>
<feature type="domain" description="DUF4130" evidence="1">
    <location>
        <begin position="76"/>
        <end position="217"/>
    </location>
</feature>
<protein>
    <submittedName>
        <fullName evidence="2">DNA metabolism protein</fullName>
    </submittedName>
</protein>
<gene>
    <name evidence="2" type="ORF">GGQ79_005038</name>
</gene>
<feature type="non-terminal residue" evidence="2">
    <location>
        <position position="218"/>
    </location>
</feature>
<keyword evidence="3" id="KW-1185">Reference proteome</keyword>
<dbReference type="RefSeq" id="WP_183621440.1">
    <property type="nucleotide sequence ID" value="NZ_JACIEX010000055.1"/>
</dbReference>